<keyword evidence="2" id="KW-1185">Reference proteome</keyword>
<accession>A0ABU3AFX0</accession>
<dbReference type="SUPFAM" id="SSF53474">
    <property type="entry name" value="alpha/beta-Hydrolases"/>
    <property type="match status" value="1"/>
</dbReference>
<dbReference type="InterPro" id="IPR029058">
    <property type="entry name" value="AB_hydrolase_fold"/>
</dbReference>
<dbReference type="PANTHER" id="PTHR11440">
    <property type="entry name" value="LECITHIN-CHOLESTEROL ACYLTRANSFERASE-RELATED"/>
    <property type="match status" value="1"/>
</dbReference>
<proteinExistence type="predicted"/>
<comment type="caution">
    <text evidence="1">The sequence shown here is derived from an EMBL/GenBank/DDBJ whole genome shotgun (WGS) entry which is preliminary data.</text>
</comment>
<gene>
    <name evidence="1" type="ORF">RM812_02315</name>
</gene>
<reference evidence="1" key="1">
    <citation type="submission" date="2024-05" db="EMBL/GenBank/DDBJ databases">
        <title>30 novel species of actinomycetes from the DSMZ collection.</title>
        <authorList>
            <person name="Nouioui I."/>
        </authorList>
    </citation>
    <scope>NUCLEOTIDE SEQUENCE</scope>
    <source>
        <strain evidence="1">DSM 40712</strain>
    </source>
</reference>
<organism evidence="1 2">
    <name type="scientific">Streptomyces lancefieldiae</name>
    <dbReference type="NCBI Taxonomy" id="3075520"/>
    <lineage>
        <taxon>Bacteria</taxon>
        <taxon>Bacillati</taxon>
        <taxon>Actinomycetota</taxon>
        <taxon>Actinomycetes</taxon>
        <taxon>Kitasatosporales</taxon>
        <taxon>Streptomycetaceae</taxon>
        <taxon>Streptomyces</taxon>
    </lineage>
</organism>
<dbReference type="RefSeq" id="WP_311570667.1">
    <property type="nucleotide sequence ID" value="NZ_JAVRFH010000002.1"/>
</dbReference>
<protein>
    <recommendedName>
        <fullName evidence="3">Lecithin:cholesterol acyltransferase</fullName>
    </recommendedName>
</protein>
<evidence type="ECO:0000313" key="2">
    <source>
        <dbReference type="Proteomes" id="UP001180724"/>
    </source>
</evidence>
<name>A0ABU3AFX0_9ACTN</name>
<evidence type="ECO:0008006" key="3">
    <source>
        <dbReference type="Google" id="ProtNLM"/>
    </source>
</evidence>
<evidence type="ECO:0000313" key="1">
    <source>
        <dbReference type="EMBL" id="MDT0609072.1"/>
    </source>
</evidence>
<sequence>MEHDLVVFVPGFLGTRLCRDGQDVWARCSESLIHSSPTAGTLAEVALPPGLGDALPEGRFRLDTGELLTSPDSVPGLMTCAGYPDIRAALGDPLTAQFVSFTYDWRLSHRLVARQLRTRVTRELDRWSEQVDAHYPDRPDDPGVILVCHSTGGLIGRHYLECEDGRRTARALVTLGTPQKGLAQAARLLAGHAVPGTGGPGADARARLNEVLRDWALGLPAVAEMLPMYAAVRAEGKSRPRMVTDHRYPVPGLPAAAVRDVLDFHEQFRTARDGHRRTDPDGGLPYTVHCLASGDYPTPEAITLSSDGLHLTSGDNSSLGPGDGTVPRLSALADWAVGDQSPMLWTGFRNADMASSAALRDVLAAVRRGSPPGSMLAGEEGIVLHFPASAVVAGRPFAVELLGHNLQGRNLRTFMWRSGRTAKQPVVFEEHGTDRYRAELEATPGRWWVEAVVDSPKRFDRKDVTVFAA</sequence>
<dbReference type="Proteomes" id="UP001180724">
    <property type="component" value="Unassembled WGS sequence"/>
</dbReference>
<dbReference type="Gene3D" id="3.40.50.1820">
    <property type="entry name" value="alpha/beta hydrolase"/>
    <property type="match status" value="1"/>
</dbReference>
<dbReference type="EMBL" id="JAVRFH010000002">
    <property type="protein sequence ID" value="MDT0609072.1"/>
    <property type="molecule type" value="Genomic_DNA"/>
</dbReference>